<gene>
    <name evidence="2" type="ORF">AOZ06_04130</name>
</gene>
<dbReference type="STRING" id="860235.AOZ06_04130"/>
<evidence type="ECO:0008006" key="4">
    <source>
        <dbReference type="Google" id="ProtNLM"/>
    </source>
</evidence>
<dbReference type="AlphaFoldDB" id="A0A0N9HSS8"/>
<feature type="transmembrane region" description="Helical" evidence="1">
    <location>
        <begin position="356"/>
        <end position="378"/>
    </location>
</feature>
<evidence type="ECO:0000313" key="3">
    <source>
        <dbReference type="Proteomes" id="UP000063699"/>
    </source>
</evidence>
<dbReference type="Proteomes" id="UP000063699">
    <property type="component" value="Chromosome"/>
</dbReference>
<name>A0A0N9HSS8_9PSEU</name>
<keyword evidence="1" id="KW-0472">Membrane</keyword>
<dbReference type="EMBL" id="CP012752">
    <property type="protein sequence ID" value="ALG06224.1"/>
    <property type="molecule type" value="Genomic_DNA"/>
</dbReference>
<protein>
    <recommendedName>
        <fullName evidence="4">NACHT domain-containing protein</fullName>
    </recommendedName>
</protein>
<feature type="transmembrane region" description="Helical" evidence="1">
    <location>
        <begin position="302"/>
        <end position="318"/>
    </location>
</feature>
<keyword evidence="1" id="KW-1133">Transmembrane helix</keyword>
<dbReference type="KEGG" id="kphy:AOZ06_04130"/>
<keyword evidence="1" id="KW-0812">Transmembrane</keyword>
<feature type="transmembrane region" description="Helical" evidence="1">
    <location>
        <begin position="324"/>
        <end position="344"/>
    </location>
</feature>
<organism evidence="2 3">
    <name type="scientific">Kibdelosporangium phytohabitans</name>
    <dbReference type="NCBI Taxonomy" id="860235"/>
    <lineage>
        <taxon>Bacteria</taxon>
        <taxon>Bacillati</taxon>
        <taxon>Actinomycetota</taxon>
        <taxon>Actinomycetes</taxon>
        <taxon>Pseudonocardiales</taxon>
        <taxon>Pseudonocardiaceae</taxon>
        <taxon>Kibdelosporangium</taxon>
    </lineage>
</organism>
<evidence type="ECO:0000256" key="1">
    <source>
        <dbReference type="SAM" id="Phobius"/>
    </source>
</evidence>
<evidence type="ECO:0000313" key="2">
    <source>
        <dbReference type="EMBL" id="ALG06224.1"/>
    </source>
</evidence>
<feature type="transmembrane region" description="Helical" evidence="1">
    <location>
        <begin position="390"/>
        <end position="406"/>
    </location>
</feature>
<proteinExistence type="predicted"/>
<reference evidence="2 3" key="1">
    <citation type="submission" date="2015-07" db="EMBL/GenBank/DDBJ databases">
        <title>Genome sequencing of Kibdelosporangium phytohabitans.</title>
        <authorList>
            <person name="Qin S."/>
            <person name="Xing K."/>
        </authorList>
    </citation>
    <scope>NUCLEOTIDE SEQUENCE [LARGE SCALE GENOMIC DNA]</scope>
    <source>
        <strain evidence="2 3">KLBMP1111</strain>
    </source>
</reference>
<accession>A0A0N9HSS8</accession>
<keyword evidence="3" id="KW-1185">Reference proteome</keyword>
<sequence>MADVATAVIPLRMDLLTFNMAGYPFESTAERGSAKLHEWLRAGVATTWRLDRRLVDRLFDTGRILPVLDGLDELDGKANPVRARELVRALNHPVRGTLMPVVLVSREHTYQTLVERTDAEQEAAVNELLAAIGESPMKVVGPTPLEVATVVHLLPLDVKNVDAYLTRRFPSPSDPRRAEQRWKHLLDALSAPTGEPLRQVLAVPLNLFLVATAFALPNTEPRQLLEFQTADSLRDELFRLFVGVSIERTAPERRTRSWTPNAVLRWLGDLAGMMLTDRNSLDPVEIRAYAVWRLAGVDRTRFLTAGLAIGISVVVTVVSFQVDLWLVVAFAVLAQVAAVSRLAAFTDVAPYQFHAGHILTIPPLRLVPAVLLVGYAAYCRLSGDEILAKVSTAFLAVAFIAVLMAGEHSMIEKPGGLVAGRRRYSGTKLGQADLQ</sequence>